<organism evidence="2 3">
    <name type="scientific">Candidatus Nitrosocosmicus franklandianus</name>
    <dbReference type="NCBI Taxonomy" id="1798806"/>
    <lineage>
        <taxon>Archaea</taxon>
        <taxon>Nitrososphaerota</taxon>
        <taxon>Nitrososphaeria</taxon>
        <taxon>Nitrososphaerales</taxon>
        <taxon>Nitrososphaeraceae</taxon>
        <taxon>Candidatus Nitrosocosmicus</taxon>
    </lineage>
</organism>
<gene>
    <name evidence="2" type="ORF">NFRAN_1717</name>
</gene>
<sequence length="45" mass="5450">MLHKFNNLLYSSSDLRSNFEIFNYQIIYIILLLRILFNRSVCPKV</sequence>
<dbReference type="AlphaFoldDB" id="A0A484ICU7"/>
<proteinExistence type="predicted"/>
<dbReference type="Proteomes" id="UP000294299">
    <property type="component" value="Chromosome NFRAN"/>
</dbReference>
<evidence type="ECO:0000313" key="3">
    <source>
        <dbReference type="Proteomes" id="UP000294299"/>
    </source>
</evidence>
<reference evidence="2 3" key="1">
    <citation type="submission" date="2019-02" db="EMBL/GenBank/DDBJ databases">
        <authorList>
            <person name="Lehtovirta-Morley E L."/>
        </authorList>
    </citation>
    <scope>NUCLEOTIDE SEQUENCE [LARGE SCALE GENOMIC DNA]</scope>
    <source>
        <strain evidence="2">NFRAN1</strain>
    </source>
</reference>
<dbReference type="KEGG" id="nfn:NFRAN_1717"/>
<evidence type="ECO:0000313" key="2">
    <source>
        <dbReference type="EMBL" id="VFJ14039.1"/>
    </source>
</evidence>
<keyword evidence="1" id="KW-0472">Membrane</keyword>
<evidence type="ECO:0000256" key="1">
    <source>
        <dbReference type="SAM" id="Phobius"/>
    </source>
</evidence>
<protein>
    <submittedName>
        <fullName evidence="2">Uncharacterized protein</fullName>
    </submittedName>
</protein>
<keyword evidence="1" id="KW-1133">Transmembrane helix</keyword>
<keyword evidence="1" id="KW-0812">Transmembrane</keyword>
<feature type="transmembrane region" description="Helical" evidence="1">
    <location>
        <begin position="21"/>
        <end position="37"/>
    </location>
</feature>
<keyword evidence="3" id="KW-1185">Reference proteome</keyword>
<dbReference type="EMBL" id="LR216287">
    <property type="protein sequence ID" value="VFJ14039.1"/>
    <property type="molecule type" value="Genomic_DNA"/>
</dbReference>
<name>A0A484ICU7_9ARCH</name>
<accession>A0A484ICU7</accession>